<proteinExistence type="predicted"/>
<sequence>MNKKTLLVIFLVTLLIADEVNSFKFGGFLKKLWKSKIAKKLRAKGKEMLKEYANKVLTPAEEAPAEAPAAAERRRR</sequence>
<evidence type="ECO:0000256" key="1">
    <source>
        <dbReference type="SAM" id="SignalP"/>
    </source>
</evidence>
<dbReference type="AlphaFoldDB" id="A0A1E1WVX0"/>
<reference evidence="2" key="1">
    <citation type="submission" date="2015-08" db="EMBL/GenBank/DDBJ databases">
        <title>Proteomic endorsed transcriptomic profile of the venom gland from Tityus obscurus.</title>
        <authorList>
            <person name="Oliveira U.C."/>
            <person name="Nishiyama M.Y.Jr."/>
            <person name="Santos M.B."/>
            <person name="Silva A.P."/>
            <person name="Chalkidis H.M."/>
            <person name="Imberg A.S."/>
            <person name="Candido D.M."/>
            <person name="Yamanouye N."/>
            <person name="Dorce V.A."/>
            <person name="Junqueira-de-Azevedo I.L."/>
        </authorList>
    </citation>
    <scope>NUCLEOTIDE SEQUENCE</scope>
    <source>
        <tissue evidence="2">Telson</tissue>
    </source>
</reference>
<accession>A0A1E1WVX0</accession>
<feature type="signal peptide" evidence="1">
    <location>
        <begin position="1"/>
        <end position="22"/>
    </location>
</feature>
<keyword evidence="1" id="KW-0732">Signal</keyword>
<name>A0A1E1WVX0_TITOB</name>
<dbReference type="EMBL" id="GEMQ01000072">
    <property type="protein sequence ID" value="JAT91117.1"/>
    <property type="molecule type" value="Transcribed_RNA"/>
</dbReference>
<evidence type="ECO:0000313" key="2">
    <source>
        <dbReference type="EMBL" id="JAT91117.1"/>
    </source>
</evidence>
<protein>
    <submittedName>
        <fullName evidence="2">Putative bradykinin-potentiating peptide</fullName>
    </submittedName>
</protein>
<feature type="chain" id="PRO_5009115635" evidence="1">
    <location>
        <begin position="23"/>
        <end position="76"/>
    </location>
</feature>
<organism evidence="2">
    <name type="scientific">Tityus obscurus</name>
    <name type="common">Amazonian scorpion</name>
    <name type="synonym">Tityus cambridgei</name>
    <dbReference type="NCBI Taxonomy" id="1221240"/>
    <lineage>
        <taxon>Eukaryota</taxon>
        <taxon>Metazoa</taxon>
        <taxon>Ecdysozoa</taxon>
        <taxon>Arthropoda</taxon>
        <taxon>Chelicerata</taxon>
        <taxon>Arachnida</taxon>
        <taxon>Scorpiones</taxon>
        <taxon>Buthida</taxon>
        <taxon>Buthoidea</taxon>
        <taxon>Buthidae</taxon>
        <taxon>Tityus</taxon>
    </lineage>
</organism>